<dbReference type="Proteomes" id="UP000069850">
    <property type="component" value="Chromosome 1"/>
</dbReference>
<sequence>MIEGLTTAPARGMRSLQRGGADSLEPPLFRENSWGVALAEPIEIGAPTVVANPWGRGPAPTTKGHGSLPTSWVGDE</sequence>
<dbReference type="AlphaFoldDB" id="A0A0X3BNI9"/>
<feature type="region of interest" description="Disordered" evidence="1">
    <location>
        <begin position="1"/>
        <end position="27"/>
    </location>
</feature>
<name>A0A0X3BNI9_9EURY</name>
<evidence type="ECO:0000313" key="3">
    <source>
        <dbReference type="Proteomes" id="UP000069850"/>
    </source>
</evidence>
<evidence type="ECO:0000313" key="2">
    <source>
        <dbReference type="EMBL" id="CVK33686.1"/>
    </source>
</evidence>
<reference evidence="2 3" key="1">
    <citation type="submission" date="2016-01" db="EMBL/GenBank/DDBJ databases">
        <authorList>
            <person name="Manzoor S."/>
        </authorList>
    </citation>
    <scope>NUCLEOTIDE SEQUENCE [LARGE SCALE GENOMIC DNA]</scope>
    <source>
        <strain evidence="2">Methanoculleus sp MAB1</strain>
    </source>
</reference>
<evidence type="ECO:0000256" key="1">
    <source>
        <dbReference type="SAM" id="MobiDB-lite"/>
    </source>
</evidence>
<proteinExistence type="predicted"/>
<dbReference type="EMBL" id="LT158599">
    <property type="protein sequence ID" value="CVK33686.1"/>
    <property type="molecule type" value="Genomic_DNA"/>
</dbReference>
<gene>
    <name evidence="2" type="ORF">MMAB1_2473</name>
</gene>
<accession>A0A0X3BNI9</accession>
<organism evidence="2 3">
    <name type="scientific">Methanoculleus bourgensis</name>
    <dbReference type="NCBI Taxonomy" id="83986"/>
    <lineage>
        <taxon>Archaea</taxon>
        <taxon>Methanobacteriati</taxon>
        <taxon>Methanobacteriota</taxon>
        <taxon>Stenosarchaea group</taxon>
        <taxon>Methanomicrobia</taxon>
        <taxon>Methanomicrobiales</taxon>
        <taxon>Methanomicrobiaceae</taxon>
        <taxon>Methanoculleus</taxon>
    </lineage>
</organism>
<feature type="region of interest" description="Disordered" evidence="1">
    <location>
        <begin position="53"/>
        <end position="76"/>
    </location>
</feature>
<protein>
    <submittedName>
        <fullName evidence="2">Uncharacterized protein</fullName>
    </submittedName>
</protein>
<dbReference type="KEGG" id="mema:MMAB1_2473"/>